<feature type="compositionally biased region" description="Basic and acidic residues" evidence="1">
    <location>
        <begin position="1070"/>
        <end position="1092"/>
    </location>
</feature>
<keyword evidence="2" id="KW-0812">Transmembrane</keyword>
<dbReference type="SUPFAM" id="SSF56112">
    <property type="entry name" value="Protein kinase-like (PK-like)"/>
    <property type="match status" value="1"/>
</dbReference>
<comment type="caution">
    <text evidence="5">The sequence shown here is derived from an EMBL/GenBank/DDBJ whole genome shotgun (WGS) entry which is preliminary data.</text>
</comment>
<evidence type="ECO:0000256" key="3">
    <source>
        <dbReference type="SAM" id="SignalP"/>
    </source>
</evidence>
<keyword evidence="2" id="KW-0472">Membrane</keyword>
<feature type="compositionally biased region" description="Low complexity" evidence="1">
    <location>
        <begin position="1047"/>
        <end position="1058"/>
    </location>
</feature>
<dbReference type="Gene3D" id="1.10.510.10">
    <property type="entry name" value="Transferase(Phosphotransferase) domain 1"/>
    <property type="match status" value="1"/>
</dbReference>
<evidence type="ECO:0000313" key="5">
    <source>
        <dbReference type="EMBL" id="KAK6757701.1"/>
    </source>
</evidence>
<organism evidence="5 6">
    <name type="scientific">Necator americanus</name>
    <name type="common">Human hookworm</name>
    <dbReference type="NCBI Taxonomy" id="51031"/>
    <lineage>
        <taxon>Eukaryota</taxon>
        <taxon>Metazoa</taxon>
        <taxon>Ecdysozoa</taxon>
        <taxon>Nematoda</taxon>
        <taxon>Chromadorea</taxon>
        <taxon>Rhabditida</taxon>
        <taxon>Rhabditina</taxon>
        <taxon>Rhabditomorpha</taxon>
        <taxon>Strongyloidea</taxon>
        <taxon>Ancylostomatidae</taxon>
        <taxon>Bunostominae</taxon>
        <taxon>Necator</taxon>
    </lineage>
</organism>
<dbReference type="InterPro" id="IPR050122">
    <property type="entry name" value="RTK"/>
</dbReference>
<dbReference type="InterPro" id="IPR011009">
    <property type="entry name" value="Kinase-like_dom_sf"/>
</dbReference>
<dbReference type="InterPro" id="IPR000719">
    <property type="entry name" value="Prot_kinase_dom"/>
</dbReference>
<evidence type="ECO:0000313" key="6">
    <source>
        <dbReference type="Proteomes" id="UP001303046"/>
    </source>
</evidence>
<protein>
    <recommendedName>
        <fullName evidence="4">Protein kinase domain-containing protein</fullName>
    </recommendedName>
</protein>
<feature type="region of interest" description="Disordered" evidence="1">
    <location>
        <begin position="1033"/>
        <end position="1130"/>
    </location>
</feature>
<dbReference type="SMART" id="SM00219">
    <property type="entry name" value="TyrKc"/>
    <property type="match status" value="1"/>
</dbReference>
<dbReference type="Pfam" id="PF07714">
    <property type="entry name" value="PK_Tyr_Ser-Thr"/>
    <property type="match status" value="1"/>
</dbReference>
<dbReference type="PROSITE" id="PS50011">
    <property type="entry name" value="PROTEIN_KINASE_DOM"/>
    <property type="match status" value="1"/>
</dbReference>
<evidence type="ECO:0000256" key="2">
    <source>
        <dbReference type="SAM" id="Phobius"/>
    </source>
</evidence>
<reference evidence="5 6" key="1">
    <citation type="submission" date="2023-08" db="EMBL/GenBank/DDBJ databases">
        <title>A Necator americanus chromosomal reference genome.</title>
        <authorList>
            <person name="Ilik V."/>
            <person name="Petrzelkova K.J."/>
            <person name="Pardy F."/>
            <person name="Fuh T."/>
            <person name="Niatou-Singa F.S."/>
            <person name="Gouil Q."/>
            <person name="Baker L."/>
            <person name="Ritchie M.E."/>
            <person name="Jex A.R."/>
            <person name="Gazzola D."/>
            <person name="Li H."/>
            <person name="Toshio Fujiwara R."/>
            <person name="Zhan B."/>
            <person name="Aroian R.V."/>
            <person name="Pafco B."/>
            <person name="Schwarz E.M."/>
        </authorList>
    </citation>
    <scope>NUCLEOTIDE SEQUENCE [LARGE SCALE GENOMIC DNA]</scope>
    <source>
        <strain evidence="5 6">Aroian</strain>
        <tissue evidence="5">Whole animal</tissue>
    </source>
</reference>
<keyword evidence="6" id="KW-1185">Reference proteome</keyword>
<dbReference type="InterPro" id="IPR020635">
    <property type="entry name" value="Tyr_kinase_cat_dom"/>
</dbReference>
<evidence type="ECO:0000259" key="4">
    <source>
        <dbReference type="PROSITE" id="PS50011"/>
    </source>
</evidence>
<feature type="transmembrane region" description="Helical" evidence="2">
    <location>
        <begin position="1000"/>
        <end position="1023"/>
    </location>
</feature>
<dbReference type="Gene3D" id="3.30.200.20">
    <property type="entry name" value="Phosphorylase Kinase, domain 1"/>
    <property type="match status" value="1"/>
</dbReference>
<dbReference type="InterPro" id="IPR008266">
    <property type="entry name" value="Tyr_kinase_AS"/>
</dbReference>
<keyword evidence="2" id="KW-1133">Transmembrane helix</keyword>
<keyword evidence="3" id="KW-0732">Signal</keyword>
<dbReference type="PRINTS" id="PR00109">
    <property type="entry name" value="TYRKINASE"/>
</dbReference>
<proteinExistence type="predicted"/>
<dbReference type="CDD" id="cd00192">
    <property type="entry name" value="PTKc"/>
    <property type="match status" value="1"/>
</dbReference>
<feature type="chain" id="PRO_5045083973" description="Protein kinase domain-containing protein" evidence="3">
    <location>
        <begin position="17"/>
        <end position="1192"/>
    </location>
</feature>
<evidence type="ECO:0000256" key="1">
    <source>
        <dbReference type="SAM" id="MobiDB-lite"/>
    </source>
</evidence>
<sequence length="1192" mass="134043">MNYLLLLWFLLSICAADDLINPQKCWFRCTASCLNEHKGGNVQHCLATCKPYDDPQLCAPDDLKCWEKCKDQKPAQPIGVTDGFHMEQNNLTSVVVFNPVKGATFYVVQYKGSNEEHFAPDHFEISSQPVMSNSQKPDPIFCDPIEIRVAAVSSSGAGPFSEPYSMAAPRPLVNPKLHLSRMVYLDIPLRSDFYSANGTVEITFQFEAGAWRPGAQDLHIEPMFYLITCAEPDLSQGVPTPVFTKGSEPNTLIGRVGSDMMYRKCRFVYYAQRVSSRRCATRTEIRQPPPGDLQTMTISCDTVERNPCIKVDMFQPPICGQINDIHYKVIKKYMDPDEKEYNLSLNITFDPIVRENEAPTLYFQAFYGDALPYSRKEEEALAGVNMTHVLGNTTNCLAFDSNGLCLADTGNSVNISGVHFDNLYGITFCAVKDPRNLTIPDLTETNRAFKPRANKIFVDSKEYASAKVGLIVGIVVGAVALLVLGIIGVCCYISRKHRQENKLYQLKLAQLEREKECRYIDFPKKHDIWEIERRNLIIFDEVKLGSGAFGAVYLGKLLGKSLTNKDATSPLGVNLMRAENCQVAVKMLPEYADDMSRSEFLREIGLMKTLGYHERLVNMLACITDSEPLCLIVEYCSDGDLLRFLRVRCKYMMKLDAAGINYHEPPVDDSYDIDSVITLKQLLMFAVQISYGLEYLSSKGFVHRDVAARNVLVNGKNACKIGDFGLCRNLYSDSSLYKSKGGRLPLKWMSPEAIRHYEFSAQSDVWAFGVLLFEIITLGGSPYPSVPPEEMLQFLENGGRMERPDNCPENFYEVMCECWTCDPEKRPDFSAIRQKLAAQLEEITEEYSYLTLDAQKDYYNVQYGNEKPDVIVIPETESISETAARKSIDASTLSVDSLPIDDVTTWSDREKSGDLARKPDSGTSCVSGRSRSGAVALADEVVVGPSRTVAYVHDQLMTMFPLWIMGDIRSINHGMKATSSRSVPVFYTSSGRAVMESRPLIFPFTINTVTSILLHAISVSIVLKSITKCCKQKTRSASGVDRTSAISRSRPSQSLKSSAKVKSEAPTPRNRSENSADPPKDNTPKPTLKEDQTQYQTQEKSVKFLPYPEVREPSPSAKKRRHEELEKEKKNKIAQGFYQERSDEDDTLEKVNSLKMEQSDATLKKRSLRKKIQAYYEATLFTLPIFEDYSCH</sequence>
<dbReference type="InterPro" id="IPR001245">
    <property type="entry name" value="Ser-Thr/Tyr_kinase_cat_dom"/>
</dbReference>
<gene>
    <name evidence="5" type="primary">Necator_chrV.g20277</name>
    <name evidence="5" type="ORF">RB195_015485</name>
</gene>
<dbReference type="EMBL" id="JAVFWL010000005">
    <property type="protein sequence ID" value="KAK6757701.1"/>
    <property type="molecule type" value="Genomic_DNA"/>
</dbReference>
<accession>A0ABR1E4Z2</accession>
<feature type="signal peptide" evidence="3">
    <location>
        <begin position="1"/>
        <end position="16"/>
    </location>
</feature>
<dbReference type="PANTHER" id="PTHR24416:SF583">
    <property type="entry name" value="RECEPTOR PROTEIN-TYROSINE KINASE"/>
    <property type="match status" value="1"/>
</dbReference>
<dbReference type="Proteomes" id="UP001303046">
    <property type="component" value="Unassembled WGS sequence"/>
</dbReference>
<feature type="domain" description="Protein kinase" evidence="4">
    <location>
        <begin position="538"/>
        <end position="850"/>
    </location>
</feature>
<dbReference type="PROSITE" id="PS00109">
    <property type="entry name" value="PROTEIN_KINASE_TYR"/>
    <property type="match status" value="1"/>
</dbReference>
<name>A0ABR1E4Z2_NECAM</name>
<dbReference type="PANTHER" id="PTHR24416">
    <property type="entry name" value="TYROSINE-PROTEIN KINASE RECEPTOR"/>
    <property type="match status" value="1"/>
</dbReference>
<feature type="transmembrane region" description="Helical" evidence="2">
    <location>
        <begin position="468"/>
        <end position="493"/>
    </location>
</feature>